<feature type="compositionally biased region" description="Basic residues" evidence="1">
    <location>
        <begin position="64"/>
        <end position="85"/>
    </location>
</feature>
<dbReference type="STRING" id="71717.A0A4Y7SFE3"/>
<feature type="region of interest" description="Disordered" evidence="1">
    <location>
        <begin position="49"/>
        <end position="94"/>
    </location>
</feature>
<reference evidence="3 4" key="1">
    <citation type="journal article" date="2019" name="Nat. Ecol. Evol.">
        <title>Megaphylogeny resolves global patterns of mushroom evolution.</title>
        <authorList>
            <person name="Varga T."/>
            <person name="Krizsan K."/>
            <person name="Foldi C."/>
            <person name="Dima B."/>
            <person name="Sanchez-Garcia M."/>
            <person name="Sanchez-Ramirez S."/>
            <person name="Szollosi G.J."/>
            <person name="Szarkandi J.G."/>
            <person name="Papp V."/>
            <person name="Albert L."/>
            <person name="Andreopoulos W."/>
            <person name="Angelini C."/>
            <person name="Antonin V."/>
            <person name="Barry K.W."/>
            <person name="Bougher N.L."/>
            <person name="Buchanan P."/>
            <person name="Buyck B."/>
            <person name="Bense V."/>
            <person name="Catcheside P."/>
            <person name="Chovatia M."/>
            <person name="Cooper J."/>
            <person name="Damon W."/>
            <person name="Desjardin D."/>
            <person name="Finy P."/>
            <person name="Geml J."/>
            <person name="Haridas S."/>
            <person name="Hughes K."/>
            <person name="Justo A."/>
            <person name="Karasinski D."/>
            <person name="Kautmanova I."/>
            <person name="Kiss B."/>
            <person name="Kocsube S."/>
            <person name="Kotiranta H."/>
            <person name="LaButti K.M."/>
            <person name="Lechner B.E."/>
            <person name="Liimatainen K."/>
            <person name="Lipzen A."/>
            <person name="Lukacs Z."/>
            <person name="Mihaltcheva S."/>
            <person name="Morgado L.N."/>
            <person name="Niskanen T."/>
            <person name="Noordeloos M.E."/>
            <person name="Ohm R.A."/>
            <person name="Ortiz-Santana B."/>
            <person name="Ovrebo C."/>
            <person name="Racz N."/>
            <person name="Riley R."/>
            <person name="Savchenko A."/>
            <person name="Shiryaev A."/>
            <person name="Soop K."/>
            <person name="Spirin V."/>
            <person name="Szebenyi C."/>
            <person name="Tomsovsky M."/>
            <person name="Tulloss R.E."/>
            <person name="Uehling J."/>
            <person name="Grigoriev I.V."/>
            <person name="Vagvolgyi C."/>
            <person name="Papp T."/>
            <person name="Martin F.M."/>
            <person name="Miettinen O."/>
            <person name="Hibbett D.S."/>
            <person name="Nagy L.G."/>
        </authorList>
    </citation>
    <scope>NUCLEOTIDE SEQUENCE [LARGE SCALE GENOMIC DNA]</scope>
    <source>
        <strain evidence="3 4">FP101781</strain>
    </source>
</reference>
<protein>
    <submittedName>
        <fullName evidence="3">Uncharacterized protein</fullName>
    </submittedName>
</protein>
<evidence type="ECO:0000256" key="1">
    <source>
        <dbReference type="SAM" id="MobiDB-lite"/>
    </source>
</evidence>
<evidence type="ECO:0000256" key="2">
    <source>
        <dbReference type="SAM" id="SignalP"/>
    </source>
</evidence>
<name>A0A4Y7SFE3_COPMI</name>
<feature type="signal peptide" evidence="2">
    <location>
        <begin position="1"/>
        <end position="22"/>
    </location>
</feature>
<dbReference type="EMBL" id="QPFP01000137">
    <property type="protein sequence ID" value="TEB20496.1"/>
    <property type="molecule type" value="Genomic_DNA"/>
</dbReference>
<keyword evidence="4" id="KW-1185">Reference proteome</keyword>
<dbReference type="Proteomes" id="UP000298030">
    <property type="component" value="Unassembled WGS sequence"/>
</dbReference>
<organism evidence="3 4">
    <name type="scientific">Coprinellus micaceus</name>
    <name type="common">Glistening ink-cap mushroom</name>
    <name type="synonym">Coprinus micaceus</name>
    <dbReference type="NCBI Taxonomy" id="71717"/>
    <lineage>
        <taxon>Eukaryota</taxon>
        <taxon>Fungi</taxon>
        <taxon>Dikarya</taxon>
        <taxon>Basidiomycota</taxon>
        <taxon>Agaricomycotina</taxon>
        <taxon>Agaricomycetes</taxon>
        <taxon>Agaricomycetidae</taxon>
        <taxon>Agaricales</taxon>
        <taxon>Agaricineae</taxon>
        <taxon>Psathyrellaceae</taxon>
        <taxon>Coprinellus</taxon>
    </lineage>
</organism>
<feature type="chain" id="PRO_5021444143" evidence="2">
    <location>
        <begin position="23"/>
        <end position="527"/>
    </location>
</feature>
<accession>A0A4Y7SFE3</accession>
<gene>
    <name evidence="3" type="ORF">FA13DRAFT_1800809</name>
</gene>
<dbReference type="AlphaFoldDB" id="A0A4Y7SFE3"/>
<comment type="caution">
    <text evidence="3">The sequence shown here is derived from an EMBL/GenBank/DDBJ whole genome shotgun (WGS) entry which is preliminary data.</text>
</comment>
<evidence type="ECO:0000313" key="4">
    <source>
        <dbReference type="Proteomes" id="UP000298030"/>
    </source>
</evidence>
<keyword evidence="2" id="KW-0732">Signal</keyword>
<proteinExistence type="predicted"/>
<feature type="compositionally biased region" description="Gly residues" evidence="1">
    <location>
        <begin position="54"/>
        <end position="63"/>
    </location>
</feature>
<sequence length="527" mass="58322">MVKFTQAVLVAALIAGPALALAEEVSSRDVNPAEAKTALSAREVAALFERGRRQGGGSRGGRTPGKRRGGRGGKGRRGKKRRGGRGKKELQAAAGEAAGAGAEAAAGAAAENLTARQVLAAVEPEFEEREVAELLERSPIFRKIFRGVKRVGGALLGRDVGDIDDLATRDLVELDVRAPIFGKIFRGAKRVVGGLFGRELQAEDAGGITAREVEDLYEREPIFGKIFRGVKRVGGAIFGREIDIHGFAQMAERGFDDLDELSTRQFGAEADAESLSAREVLAAVEPEFEAREVAELLERSPIFRKIFRGVKRVGGALLGRDIEGIEDLSTRDFVELDVRAPIFGKIFRGAKRVVGGLFGRELEGEEFGEITARDIEELYEREPIFRKIFRGIKRVGGGLLGRDIDTQEFAEVAARGFDDFSDEIYERDVDFIDELEAREPLFWLAAKALSKVARRKRSLEDLDDYLEARYFDEDDYLEARYPDEELLDARSRLRRLLGPLRRPIGWRGIKPPSVSRRSFSEDIDELD</sequence>
<evidence type="ECO:0000313" key="3">
    <source>
        <dbReference type="EMBL" id="TEB20496.1"/>
    </source>
</evidence>
<dbReference type="OrthoDB" id="2860245at2759"/>